<name>A0A0G0T7P4_9BACT</name>
<dbReference type="GO" id="GO:0016787">
    <property type="term" value="F:hydrolase activity"/>
    <property type="evidence" value="ECO:0007669"/>
    <property type="project" value="UniProtKB-KW"/>
</dbReference>
<dbReference type="SUPFAM" id="SSF81301">
    <property type="entry name" value="Nucleotidyltransferase"/>
    <property type="match status" value="1"/>
</dbReference>
<dbReference type="EMBL" id="LBZO01000033">
    <property type="protein sequence ID" value="KKR73019.1"/>
    <property type="molecule type" value="Genomic_DNA"/>
</dbReference>
<protein>
    <submittedName>
        <fullName evidence="2">Bifunctional ppGpp synthetase/guanosine-3',5'-bis(Diphosphate) 3'-pyrophosphohydrolase</fullName>
    </submittedName>
</protein>
<dbReference type="SMART" id="SM00954">
    <property type="entry name" value="RelA_SpoT"/>
    <property type="match status" value="1"/>
</dbReference>
<dbReference type="GO" id="GO:0015969">
    <property type="term" value="P:guanosine tetraphosphate metabolic process"/>
    <property type="evidence" value="ECO:0007669"/>
    <property type="project" value="InterPro"/>
</dbReference>
<comment type="caution">
    <text evidence="2">The sequence shown here is derived from an EMBL/GenBank/DDBJ whole genome shotgun (WGS) entry which is preliminary data.</text>
</comment>
<dbReference type="InterPro" id="IPR004095">
    <property type="entry name" value="TGS"/>
</dbReference>
<gene>
    <name evidence="2" type="ORF">UU16_C0033G0015</name>
</gene>
<accession>A0A0G0T7P4</accession>
<dbReference type="Gene3D" id="3.30.460.10">
    <property type="entry name" value="Beta Polymerase, domain 2"/>
    <property type="match status" value="1"/>
</dbReference>
<dbReference type="InterPro" id="IPR012675">
    <property type="entry name" value="Beta-grasp_dom_sf"/>
</dbReference>
<evidence type="ECO:0000313" key="2">
    <source>
        <dbReference type="EMBL" id="KKR73019.1"/>
    </source>
</evidence>
<dbReference type="InterPro" id="IPR002912">
    <property type="entry name" value="ACT_dom"/>
</dbReference>
<evidence type="ECO:0000313" key="3">
    <source>
        <dbReference type="Proteomes" id="UP000034013"/>
    </source>
</evidence>
<dbReference type="InterPro" id="IPR043519">
    <property type="entry name" value="NT_sf"/>
</dbReference>
<reference evidence="2 3" key="1">
    <citation type="journal article" date="2015" name="Nature">
        <title>rRNA introns, odd ribosomes, and small enigmatic genomes across a large radiation of phyla.</title>
        <authorList>
            <person name="Brown C.T."/>
            <person name="Hug L.A."/>
            <person name="Thomas B.C."/>
            <person name="Sharon I."/>
            <person name="Castelle C.J."/>
            <person name="Singh A."/>
            <person name="Wilkins M.J."/>
            <person name="Williams K.H."/>
            <person name="Banfield J.F."/>
        </authorList>
    </citation>
    <scope>NUCLEOTIDE SEQUENCE [LARGE SCALE GENOMIC DNA]</scope>
</reference>
<dbReference type="SUPFAM" id="SSF81271">
    <property type="entry name" value="TGS-like"/>
    <property type="match status" value="1"/>
</dbReference>
<dbReference type="InterPro" id="IPR007685">
    <property type="entry name" value="RelA_SpoT"/>
</dbReference>
<dbReference type="AlphaFoldDB" id="A0A0G0T7P4"/>
<dbReference type="InterPro" id="IPR012676">
    <property type="entry name" value="TGS-like"/>
</dbReference>
<proteinExistence type="predicted"/>
<dbReference type="Proteomes" id="UP000034013">
    <property type="component" value="Unassembled WGS sequence"/>
</dbReference>
<organism evidence="2 3">
    <name type="scientific">Candidatus Woesebacteria bacterium GW2011_GWA2_40_7</name>
    <dbReference type="NCBI Taxonomy" id="1618562"/>
    <lineage>
        <taxon>Bacteria</taxon>
        <taxon>Candidatus Woeseibacteriota</taxon>
    </lineage>
</organism>
<dbReference type="Gene3D" id="3.10.20.30">
    <property type="match status" value="1"/>
</dbReference>
<dbReference type="PROSITE" id="PS51671">
    <property type="entry name" value="ACT"/>
    <property type="match status" value="1"/>
</dbReference>
<feature type="domain" description="ACT" evidence="1">
    <location>
        <begin position="331"/>
        <end position="402"/>
    </location>
</feature>
<evidence type="ECO:0000259" key="1">
    <source>
        <dbReference type="PROSITE" id="PS51671"/>
    </source>
</evidence>
<sequence>MEKDPRTNEHFIAYMTSFLTEKLKDEGTECKVSYRKNSLVKIMDKAKNNLFKDIDDVISFRVTVSSKDERSIRNECMKALGVIWEEFGGTEDQKRFDNFYFVPRDNGYSAFQVTLNLPEGAIKIAITSKEKEDYNNWGVLSSLKKGKTDLKKYALKLVFTPMGEVKFFPPSANGFDYAYHIDEKLGAQAMEMLVNGQRQDLATIIPNGAVVKILGGEERIAPDAGVVHHVLPKTKQKIDRQFLELEMTEQQKSGREIVTKIISQRGLLNLYDILRLKEYSRIIMDILDQLGSKGSLTRLYQSIGSGVVSEKDLISELDRNGITKEAMGFTSVLIEGPDGPGRLNFFTSTVEKLGGNIRRNYGESAKQIFTQHFVIENLNEGAEKKLGELLKKDPRIAKVIVV</sequence>
<dbReference type="Pfam" id="PF02824">
    <property type="entry name" value="TGS"/>
    <property type="match status" value="1"/>
</dbReference>
<keyword evidence="2" id="KW-0378">Hydrolase</keyword>